<dbReference type="PANTHER" id="PTHR36440">
    <property type="entry name" value="PUTATIVE (AFU_ORTHOLOGUE AFUA_8G07350)-RELATED"/>
    <property type="match status" value="1"/>
</dbReference>
<keyword evidence="3" id="KW-1185">Reference proteome</keyword>
<proteinExistence type="predicted"/>
<dbReference type="KEGG" id="rhoz:GXP67_20080"/>
<dbReference type="InterPro" id="IPR053146">
    <property type="entry name" value="QDO-like"/>
</dbReference>
<dbReference type="SUPFAM" id="SSF51182">
    <property type="entry name" value="RmlC-like cupins"/>
    <property type="match status" value="1"/>
</dbReference>
<evidence type="ECO:0000313" key="3">
    <source>
        <dbReference type="Proteomes" id="UP000480178"/>
    </source>
</evidence>
<gene>
    <name evidence="2" type="ORF">GXP67_20080</name>
</gene>
<dbReference type="InterPro" id="IPR013096">
    <property type="entry name" value="Cupin_2"/>
</dbReference>
<dbReference type="PANTHER" id="PTHR36440:SF1">
    <property type="entry name" value="PUTATIVE (AFU_ORTHOLOGUE AFUA_8G07350)-RELATED"/>
    <property type="match status" value="1"/>
</dbReference>
<evidence type="ECO:0000313" key="2">
    <source>
        <dbReference type="EMBL" id="QHT68783.1"/>
    </source>
</evidence>
<accession>A0A6C0GMD3</accession>
<dbReference type="Proteomes" id="UP000480178">
    <property type="component" value="Chromosome"/>
</dbReference>
<dbReference type="InterPro" id="IPR014710">
    <property type="entry name" value="RmlC-like_jellyroll"/>
</dbReference>
<organism evidence="2 3">
    <name type="scientific">Rhodocytophaga rosea</name>
    <dbReference type="NCBI Taxonomy" id="2704465"/>
    <lineage>
        <taxon>Bacteria</taxon>
        <taxon>Pseudomonadati</taxon>
        <taxon>Bacteroidota</taxon>
        <taxon>Cytophagia</taxon>
        <taxon>Cytophagales</taxon>
        <taxon>Rhodocytophagaceae</taxon>
        <taxon>Rhodocytophaga</taxon>
    </lineage>
</organism>
<sequence length="168" mass="18530">MHTIHLTKANTGKHFLLGSDMITVKAGSQETSGTMLAMEVKVPKGGGPPMLHRHTYSETFYFLEGEFIMTTANSDYQQHSVRVQPGDTLAIPSMVWHTFRNSGDTEGKFLVVHSSPVMEGLLQELGNPIQDMGHLPVLETPPSATQMQAMLQVLGKYMEFLPAEKLST</sequence>
<name>A0A6C0GMD3_9BACT</name>
<dbReference type="RefSeq" id="WP_162444788.1">
    <property type="nucleotide sequence ID" value="NZ_CP048222.1"/>
</dbReference>
<dbReference type="Pfam" id="PF07883">
    <property type="entry name" value="Cupin_2"/>
    <property type="match status" value="1"/>
</dbReference>
<protein>
    <submittedName>
        <fullName evidence="2">Cupin domain-containing protein</fullName>
    </submittedName>
</protein>
<reference evidence="2 3" key="1">
    <citation type="submission" date="2020-01" db="EMBL/GenBank/DDBJ databases">
        <authorList>
            <person name="Kim M.K."/>
        </authorList>
    </citation>
    <scope>NUCLEOTIDE SEQUENCE [LARGE SCALE GENOMIC DNA]</scope>
    <source>
        <strain evidence="2 3">172606-1</strain>
    </source>
</reference>
<evidence type="ECO:0000259" key="1">
    <source>
        <dbReference type="Pfam" id="PF07883"/>
    </source>
</evidence>
<dbReference type="EMBL" id="CP048222">
    <property type="protein sequence ID" value="QHT68783.1"/>
    <property type="molecule type" value="Genomic_DNA"/>
</dbReference>
<dbReference type="Gene3D" id="2.60.120.10">
    <property type="entry name" value="Jelly Rolls"/>
    <property type="match status" value="1"/>
</dbReference>
<feature type="domain" description="Cupin type-2" evidence="1">
    <location>
        <begin position="39"/>
        <end position="112"/>
    </location>
</feature>
<dbReference type="AlphaFoldDB" id="A0A6C0GMD3"/>
<dbReference type="InterPro" id="IPR011051">
    <property type="entry name" value="RmlC_Cupin_sf"/>
</dbReference>